<dbReference type="GO" id="GO:0071111">
    <property type="term" value="F:cyclic-guanylate-specific phosphodiesterase activity"/>
    <property type="evidence" value="ECO:0007669"/>
    <property type="project" value="InterPro"/>
</dbReference>
<reference evidence="2 3" key="1">
    <citation type="submission" date="2015-07" db="EMBL/GenBank/DDBJ databases">
        <authorList>
            <consortium name="Pathogen Informatics"/>
        </authorList>
    </citation>
    <scope>NUCLEOTIDE SEQUENCE [LARGE SCALE GENOMIC DNA]</scope>
    <source>
        <strain evidence="2 3">A51</strain>
    </source>
</reference>
<dbReference type="PANTHER" id="PTHR33121">
    <property type="entry name" value="CYCLIC DI-GMP PHOSPHODIESTERASE PDEF"/>
    <property type="match status" value="1"/>
</dbReference>
<evidence type="ECO:0000313" key="2">
    <source>
        <dbReference type="EMBL" id="CRZ82347.1"/>
    </source>
</evidence>
<accession>A0A655NVV3</accession>
<dbReference type="AlphaFoldDB" id="A0A655NVV3"/>
<dbReference type="Gene3D" id="3.20.20.450">
    <property type="entry name" value="EAL domain"/>
    <property type="match status" value="1"/>
</dbReference>
<dbReference type="PANTHER" id="PTHR33121:SF79">
    <property type="entry name" value="CYCLIC DI-GMP PHOSPHODIESTERASE PDED-RELATED"/>
    <property type="match status" value="1"/>
</dbReference>
<dbReference type="Proteomes" id="UP000044806">
    <property type="component" value="Unassembled WGS sequence"/>
</dbReference>
<name>A0A655NVV3_VIBCL</name>
<dbReference type="SUPFAM" id="SSF141868">
    <property type="entry name" value="EAL domain-like"/>
    <property type="match status" value="1"/>
</dbReference>
<organism evidence="2 3">
    <name type="scientific">Vibrio cholerae</name>
    <dbReference type="NCBI Taxonomy" id="666"/>
    <lineage>
        <taxon>Bacteria</taxon>
        <taxon>Pseudomonadati</taxon>
        <taxon>Pseudomonadota</taxon>
        <taxon>Gammaproteobacteria</taxon>
        <taxon>Vibrionales</taxon>
        <taxon>Vibrionaceae</taxon>
        <taxon>Vibrio</taxon>
    </lineage>
</organism>
<dbReference type="InterPro" id="IPR001633">
    <property type="entry name" value="EAL_dom"/>
</dbReference>
<feature type="domain" description="EAL" evidence="1">
    <location>
        <begin position="1"/>
        <end position="44"/>
    </location>
</feature>
<dbReference type="EMBL" id="CWOW01000001">
    <property type="protein sequence ID" value="CRZ82347.1"/>
    <property type="molecule type" value="Genomic_DNA"/>
</dbReference>
<proteinExistence type="predicted"/>
<sequence length="57" mass="6585">MAEGIEQLAQLEQLKQLGVDEFQGYYFSRPITKTEFATFCDHYFSSENTSLSTQINE</sequence>
<dbReference type="InterPro" id="IPR050706">
    <property type="entry name" value="Cyclic-di-GMP_PDE-like"/>
</dbReference>
<evidence type="ECO:0000313" key="3">
    <source>
        <dbReference type="Proteomes" id="UP000044806"/>
    </source>
</evidence>
<evidence type="ECO:0000259" key="1">
    <source>
        <dbReference type="PROSITE" id="PS50883"/>
    </source>
</evidence>
<dbReference type="InterPro" id="IPR035919">
    <property type="entry name" value="EAL_sf"/>
</dbReference>
<gene>
    <name evidence="2" type="ORF">ERS013165_00274</name>
</gene>
<protein>
    <submittedName>
        <fullName evidence="2">GGDEF/EAL family protein</fullName>
    </submittedName>
</protein>
<dbReference type="PROSITE" id="PS50883">
    <property type="entry name" value="EAL"/>
    <property type="match status" value="1"/>
</dbReference>